<proteinExistence type="predicted"/>
<sequence>MAIFTEEDFDKLARPHVARAWFLELDLPSGISRLHTGTGRVTLGGYEWRGVTNPIGGQIVTLGNVEEPRFGQAVAVNITLSGANKEFFQSVHASRREIEGRRGDLYWAAFDAETGEVLIGLKRLFPGKITSPALQWQGIGIRTVSITLESIWSSQNYAVGGKWNGADQRRRFPGDKGLDFVGVKVSENWS</sequence>
<organism evidence="1 2">
    <name type="scientific">Mesorhizobium retamae</name>
    <dbReference type="NCBI Taxonomy" id="2912854"/>
    <lineage>
        <taxon>Bacteria</taxon>
        <taxon>Pseudomonadati</taxon>
        <taxon>Pseudomonadota</taxon>
        <taxon>Alphaproteobacteria</taxon>
        <taxon>Hyphomicrobiales</taxon>
        <taxon>Phyllobacteriaceae</taxon>
        <taxon>Mesorhizobium</taxon>
    </lineage>
</organism>
<accession>A0ABS9QQ90</accession>
<evidence type="ECO:0000313" key="2">
    <source>
        <dbReference type="Proteomes" id="UP001201701"/>
    </source>
</evidence>
<dbReference type="EMBL" id="JAKREW010000056">
    <property type="protein sequence ID" value="MCG7508866.1"/>
    <property type="molecule type" value="Genomic_DNA"/>
</dbReference>
<comment type="caution">
    <text evidence="1">The sequence shown here is derived from an EMBL/GenBank/DDBJ whole genome shotgun (WGS) entry which is preliminary data.</text>
</comment>
<reference evidence="1 2" key="1">
    <citation type="submission" date="2022-02" db="EMBL/GenBank/DDBJ databases">
        <title>Draft genome sequence of Mezorhizobium retamae strain IRAMC:0171 isolated from Retama raetam nodules.</title>
        <authorList>
            <person name="Bengaied R."/>
            <person name="Sbissi I."/>
            <person name="Huber K."/>
            <person name="Ghodbane F."/>
            <person name="Nouioui I."/>
            <person name="Tarhouni M."/>
            <person name="Gtari M."/>
        </authorList>
    </citation>
    <scope>NUCLEOTIDE SEQUENCE [LARGE SCALE GENOMIC DNA]</scope>
    <source>
        <strain evidence="1 2">IRAMC:0171</strain>
    </source>
</reference>
<dbReference type="RefSeq" id="WP_239370369.1">
    <property type="nucleotide sequence ID" value="NZ_JAKREW010000056.1"/>
</dbReference>
<gene>
    <name evidence="1" type="ORF">L4923_27905</name>
</gene>
<evidence type="ECO:0000313" key="1">
    <source>
        <dbReference type="EMBL" id="MCG7508866.1"/>
    </source>
</evidence>
<protein>
    <submittedName>
        <fullName evidence="1">Transcriptional regulator</fullName>
    </submittedName>
</protein>
<name>A0ABS9QQ90_9HYPH</name>
<keyword evidence="2" id="KW-1185">Reference proteome</keyword>
<dbReference type="Proteomes" id="UP001201701">
    <property type="component" value="Unassembled WGS sequence"/>
</dbReference>